<protein>
    <submittedName>
        <fullName evidence="1">Uncharacterized protein</fullName>
    </submittedName>
</protein>
<gene>
    <name evidence="1" type="ORF">RYS15_02575</name>
</gene>
<organism evidence="1 2">
    <name type="scientific">Marinobacter xestospongiae</name>
    <dbReference type="NCBI Taxonomy" id="994319"/>
    <lineage>
        <taxon>Bacteria</taxon>
        <taxon>Pseudomonadati</taxon>
        <taxon>Pseudomonadota</taxon>
        <taxon>Gammaproteobacteria</taxon>
        <taxon>Pseudomonadales</taxon>
        <taxon>Marinobacteraceae</taxon>
        <taxon>Marinobacter</taxon>
    </lineage>
</organism>
<dbReference type="EMBL" id="JAWIIJ010000002">
    <property type="protein sequence ID" value="MDV2077544.1"/>
    <property type="molecule type" value="Genomic_DNA"/>
</dbReference>
<keyword evidence="2" id="KW-1185">Reference proteome</keyword>
<dbReference type="Proteomes" id="UP001269819">
    <property type="component" value="Unassembled WGS sequence"/>
</dbReference>
<reference evidence="1 2" key="1">
    <citation type="submission" date="2023-10" db="EMBL/GenBank/DDBJ databases">
        <title>Characteristics and mechanism of a salt-tolerant marine origin heterotrophic nitrifying- aerobic denitrifying bacteria Marinobacter xestospongiae HN1.</title>
        <authorList>
            <person name="Qi R."/>
        </authorList>
    </citation>
    <scope>NUCLEOTIDE SEQUENCE [LARGE SCALE GENOMIC DNA]</scope>
    <source>
        <strain evidence="1 2">HN1</strain>
    </source>
</reference>
<sequence length="281" mass="31579">MSTEFAQSLIATFSANNEVGVFSKIKKSDVVKGLRDRVKKPWLIYQDLAYLCGPAAFLFIIAKNNPEEYVKYIIDLYQNGSASLDELKVVAGRGCREYDLNLSQGYKAISAVDWIGLASLRDSENSFFNYDHHSDQFSGITLPGQLTSWFRKAGYNSIEERTNLVFDKGLSNLLEANRKYVAGHEVCLFVGAKILLGEAKGRAPADHWVVMTSPIQINNAPDLQCTPLEGLEEQGDSVYDMKISFKVYTWGEGSRPVNLMNRNLTVSQFLDYYYGYVAVQK</sequence>
<evidence type="ECO:0000313" key="1">
    <source>
        <dbReference type="EMBL" id="MDV2077544.1"/>
    </source>
</evidence>
<comment type="caution">
    <text evidence="1">The sequence shown here is derived from an EMBL/GenBank/DDBJ whole genome shotgun (WGS) entry which is preliminary data.</text>
</comment>
<name>A0ABU3VTH0_9GAMM</name>
<accession>A0ABU3VTH0</accession>
<dbReference type="RefSeq" id="WP_316972482.1">
    <property type="nucleotide sequence ID" value="NZ_JAWIIJ010000002.1"/>
</dbReference>
<evidence type="ECO:0000313" key="2">
    <source>
        <dbReference type="Proteomes" id="UP001269819"/>
    </source>
</evidence>
<proteinExistence type="predicted"/>